<keyword evidence="2" id="KW-1185">Reference proteome</keyword>
<name>A0A660L681_9ACTN</name>
<dbReference type="Proteomes" id="UP000278962">
    <property type="component" value="Unassembled WGS sequence"/>
</dbReference>
<dbReference type="OrthoDB" id="5242272at2"/>
<reference evidence="1 2" key="1">
    <citation type="submission" date="2018-10" db="EMBL/GenBank/DDBJ databases">
        <title>Genomic Encyclopedia of Archaeal and Bacterial Type Strains, Phase II (KMG-II): from individual species to whole genera.</title>
        <authorList>
            <person name="Goeker M."/>
        </authorList>
    </citation>
    <scope>NUCLEOTIDE SEQUENCE [LARGE SCALE GENOMIC DNA]</scope>
    <source>
        <strain evidence="1 2">DSM 14954</strain>
    </source>
</reference>
<accession>A0A660L681</accession>
<organism evidence="1 2">
    <name type="scientific">Solirubrobacter pauli</name>
    <dbReference type="NCBI Taxonomy" id="166793"/>
    <lineage>
        <taxon>Bacteria</taxon>
        <taxon>Bacillati</taxon>
        <taxon>Actinomycetota</taxon>
        <taxon>Thermoleophilia</taxon>
        <taxon>Solirubrobacterales</taxon>
        <taxon>Solirubrobacteraceae</taxon>
        <taxon>Solirubrobacter</taxon>
    </lineage>
</organism>
<gene>
    <name evidence="1" type="ORF">C8N24_0333</name>
</gene>
<proteinExistence type="predicted"/>
<evidence type="ECO:0000313" key="1">
    <source>
        <dbReference type="EMBL" id="RKQ90528.1"/>
    </source>
</evidence>
<protein>
    <submittedName>
        <fullName evidence="1">Uncharacterized protein</fullName>
    </submittedName>
</protein>
<dbReference type="EMBL" id="RBIL01000001">
    <property type="protein sequence ID" value="RKQ90528.1"/>
    <property type="molecule type" value="Genomic_DNA"/>
</dbReference>
<sequence>MKLAPFTWRVGVDNCFGYVIAADGSSRELVETHLFHANYGVVVRLTDGARLRVPVDRGWLFEQLTAESACAIAGIPAPEVDGAAELERRIDPFHVERHRSALWCALIELIRSRSLPCGYSLRAQLDGRWDGHYRAASDEDPEAFAAAVNERVSNTPELDPITACLRELAADAGGRDRAAAAQLLRTGWTDALRALPDTLEAAAAALARHTPLTTPVSDHTTDDAAPQLALL</sequence>
<evidence type="ECO:0000313" key="2">
    <source>
        <dbReference type="Proteomes" id="UP000278962"/>
    </source>
</evidence>
<dbReference type="AlphaFoldDB" id="A0A660L681"/>
<dbReference type="RefSeq" id="WP_121247286.1">
    <property type="nucleotide sequence ID" value="NZ_RBIL01000001.1"/>
</dbReference>
<comment type="caution">
    <text evidence="1">The sequence shown here is derived from an EMBL/GenBank/DDBJ whole genome shotgun (WGS) entry which is preliminary data.</text>
</comment>